<evidence type="ECO:0000256" key="8">
    <source>
        <dbReference type="ARBA" id="ARBA00022989"/>
    </source>
</evidence>
<feature type="transmembrane region" description="Helical" evidence="11">
    <location>
        <begin position="15"/>
        <end position="36"/>
    </location>
</feature>
<feature type="transmembrane region" description="Helical" evidence="11">
    <location>
        <begin position="314"/>
        <end position="338"/>
    </location>
</feature>
<dbReference type="Pfam" id="PF02687">
    <property type="entry name" value="FtsX"/>
    <property type="match status" value="1"/>
</dbReference>
<dbReference type="EMBL" id="AYZE01000016">
    <property type="protein sequence ID" value="KRM90186.1"/>
    <property type="molecule type" value="Genomic_DNA"/>
</dbReference>
<dbReference type="PATRIC" id="fig|1423729.3.peg.1545"/>
<comment type="function">
    <text evidence="10">Part of the ABC transporter complex hrt involved in hemin import. Responsible for the translocation of the substrate across the membrane.</text>
</comment>
<evidence type="ECO:0000256" key="9">
    <source>
        <dbReference type="ARBA" id="ARBA00023136"/>
    </source>
</evidence>
<evidence type="ECO:0000256" key="7">
    <source>
        <dbReference type="ARBA" id="ARBA00022692"/>
    </source>
</evidence>
<name>A0A0R2CFV0_9LACO</name>
<evidence type="ECO:0000256" key="4">
    <source>
        <dbReference type="ARBA" id="ARBA00016962"/>
    </source>
</evidence>
<keyword evidence="8 11" id="KW-1133">Transmembrane helix</keyword>
<evidence type="ECO:0000259" key="12">
    <source>
        <dbReference type="Pfam" id="PF02687"/>
    </source>
</evidence>
<dbReference type="InterPro" id="IPR003838">
    <property type="entry name" value="ABC3_permease_C"/>
</dbReference>
<dbReference type="PANTHER" id="PTHR43738">
    <property type="entry name" value="ABC TRANSPORTER, MEMBRANE PROTEIN"/>
    <property type="match status" value="1"/>
</dbReference>
<comment type="caution">
    <text evidence="13">The sequence shown here is derived from an EMBL/GenBank/DDBJ whole genome shotgun (WGS) entry which is preliminary data.</text>
</comment>
<keyword evidence="9 11" id="KW-0472">Membrane</keyword>
<comment type="subunit">
    <text evidence="3">The complex is composed of two ATP-binding proteins (HrtA), two transmembrane proteins (HrtB) and a solute-binding protein.</text>
</comment>
<comment type="similarity">
    <text evidence="2">Belongs to the ABC-4 integral membrane protein family. HrtB subfamily.</text>
</comment>
<dbReference type="RefSeq" id="WP_057829734.1">
    <property type="nucleotide sequence ID" value="NZ_AYZE01000016.1"/>
</dbReference>
<feature type="transmembrane region" description="Helical" evidence="11">
    <location>
        <begin position="235"/>
        <end position="257"/>
    </location>
</feature>
<feature type="domain" description="ABC3 transporter permease C-terminal" evidence="12">
    <location>
        <begin position="237"/>
        <end position="346"/>
    </location>
</feature>
<evidence type="ECO:0000256" key="3">
    <source>
        <dbReference type="ARBA" id="ARBA00011131"/>
    </source>
</evidence>
<keyword evidence="7 11" id="KW-0812">Transmembrane</keyword>
<dbReference type="InterPro" id="IPR051125">
    <property type="entry name" value="ABC-4/HrtB_transporter"/>
</dbReference>
<dbReference type="PANTHER" id="PTHR43738:SF1">
    <property type="entry name" value="HEMIN TRANSPORT SYSTEM PERMEASE PROTEIN HRTB-RELATED"/>
    <property type="match status" value="1"/>
</dbReference>
<sequence>MFLALKEMKYEKLRYALIIAMIVLVSYLIFILTSLAQGLARQNTDAIKSWNIQSVALNSDANTSMTQSVITRKQLANIKLNKKTAVVTQVPIVVRGTNKSKESAQFIGLNYTQFIMKNMKILNGKKPIKSNEVLVDSSLKQDGYQIGDKIKLNSGGNSFVISGFVKDAKLNIAPVVYGSINAAKVLKNAGPTFATSAVVSQKKEVKHLKNSDVTSYSLKRFITKLPGYSAQTTTFTFMIGFLMVISLVVVAVFLYILTMQKLENYAVLRAQGVPVGILVRATISQSILIVISGLLIGTGLTGLTAQFIPATVPMYFSIPLLGTVALGLIIVALLGVIVPIKIVTQVDPVTVIGG</sequence>
<dbReference type="GO" id="GO:0005886">
    <property type="term" value="C:plasma membrane"/>
    <property type="evidence" value="ECO:0007669"/>
    <property type="project" value="UniProtKB-SubCell"/>
</dbReference>
<comment type="subcellular location">
    <subcellularLocation>
        <location evidence="1">Cell membrane</location>
        <topology evidence="1">Multi-pass membrane protein</topology>
    </subcellularLocation>
</comment>
<evidence type="ECO:0000256" key="5">
    <source>
        <dbReference type="ARBA" id="ARBA00022448"/>
    </source>
</evidence>
<evidence type="ECO:0000256" key="1">
    <source>
        <dbReference type="ARBA" id="ARBA00004651"/>
    </source>
</evidence>
<gene>
    <name evidence="13" type="ORF">FC80_GL001523</name>
</gene>
<accession>A0A0R2CFV0</accession>
<evidence type="ECO:0000256" key="2">
    <source>
        <dbReference type="ARBA" id="ARBA00008697"/>
    </source>
</evidence>
<dbReference type="AlphaFoldDB" id="A0A0R2CFV0"/>
<evidence type="ECO:0000313" key="13">
    <source>
        <dbReference type="EMBL" id="KRM90186.1"/>
    </source>
</evidence>
<protein>
    <recommendedName>
        <fullName evidence="4">Putative hemin transport system permease protein HrtB</fullName>
    </recommendedName>
</protein>
<evidence type="ECO:0000256" key="11">
    <source>
        <dbReference type="SAM" id="Phobius"/>
    </source>
</evidence>
<dbReference type="OrthoDB" id="384327at2"/>
<keyword evidence="14" id="KW-1185">Reference proteome</keyword>
<evidence type="ECO:0000256" key="10">
    <source>
        <dbReference type="ARBA" id="ARBA00024973"/>
    </source>
</evidence>
<keyword evidence="5" id="KW-0813">Transport</keyword>
<keyword evidence="6" id="KW-1003">Cell membrane</keyword>
<dbReference type="STRING" id="1423729.FC80_GL001523"/>
<evidence type="ECO:0000313" key="14">
    <source>
        <dbReference type="Proteomes" id="UP000051131"/>
    </source>
</evidence>
<evidence type="ECO:0000256" key="6">
    <source>
        <dbReference type="ARBA" id="ARBA00022475"/>
    </source>
</evidence>
<organism evidence="13 14">
    <name type="scientific">Liquorilactobacillus cacaonum DSM 21116</name>
    <dbReference type="NCBI Taxonomy" id="1423729"/>
    <lineage>
        <taxon>Bacteria</taxon>
        <taxon>Bacillati</taxon>
        <taxon>Bacillota</taxon>
        <taxon>Bacilli</taxon>
        <taxon>Lactobacillales</taxon>
        <taxon>Lactobacillaceae</taxon>
        <taxon>Liquorilactobacillus</taxon>
    </lineage>
</organism>
<dbReference type="Proteomes" id="UP000051131">
    <property type="component" value="Unassembled WGS sequence"/>
</dbReference>
<reference evidence="13 14" key="1">
    <citation type="journal article" date="2015" name="Genome Announc.">
        <title>Expanding the biotechnology potential of lactobacilli through comparative genomics of 213 strains and associated genera.</title>
        <authorList>
            <person name="Sun Z."/>
            <person name="Harris H.M."/>
            <person name="McCann A."/>
            <person name="Guo C."/>
            <person name="Argimon S."/>
            <person name="Zhang W."/>
            <person name="Yang X."/>
            <person name="Jeffery I.B."/>
            <person name="Cooney J.C."/>
            <person name="Kagawa T.F."/>
            <person name="Liu W."/>
            <person name="Song Y."/>
            <person name="Salvetti E."/>
            <person name="Wrobel A."/>
            <person name="Rasinkangas P."/>
            <person name="Parkhill J."/>
            <person name="Rea M.C."/>
            <person name="O'Sullivan O."/>
            <person name="Ritari J."/>
            <person name="Douillard F.P."/>
            <person name="Paul Ross R."/>
            <person name="Yang R."/>
            <person name="Briner A.E."/>
            <person name="Felis G.E."/>
            <person name="de Vos W.M."/>
            <person name="Barrangou R."/>
            <person name="Klaenhammer T.R."/>
            <person name="Caufield P.W."/>
            <person name="Cui Y."/>
            <person name="Zhang H."/>
            <person name="O'Toole P.W."/>
        </authorList>
    </citation>
    <scope>NUCLEOTIDE SEQUENCE [LARGE SCALE GENOMIC DNA]</scope>
    <source>
        <strain evidence="13 14">DSM 21116</strain>
    </source>
</reference>
<proteinExistence type="inferred from homology"/>
<feature type="transmembrane region" description="Helical" evidence="11">
    <location>
        <begin position="287"/>
        <end position="308"/>
    </location>
</feature>